<evidence type="ECO:0000313" key="2">
    <source>
        <dbReference type="EMBL" id="CAH1109430.1"/>
    </source>
</evidence>
<dbReference type="OrthoDB" id="6763253at2759"/>
<evidence type="ECO:0000313" key="3">
    <source>
        <dbReference type="Proteomes" id="UP001153636"/>
    </source>
</evidence>
<dbReference type="AlphaFoldDB" id="A0A9P0GGZ9"/>
<dbReference type="PANTHER" id="PTHR10773">
    <property type="entry name" value="DNA-DIRECTED RNA POLYMERASES I, II, AND III SUBUNIT RPABC2"/>
    <property type="match status" value="1"/>
</dbReference>
<keyword evidence="3" id="KW-1185">Reference proteome</keyword>
<organism evidence="2 3">
    <name type="scientific">Psylliodes chrysocephalus</name>
    <dbReference type="NCBI Taxonomy" id="3402493"/>
    <lineage>
        <taxon>Eukaryota</taxon>
        <taxon>Metazoa</taxon>
        <taxon>Ecdysozoa</taxon>
        <taxon>Arthropoda</taxon>
        <taxon>Hexapoda</taxon>
        <taxon>Insecta</taxon>
        <taxon>Pterygota</taxon>
        <taxon>Neoptera</taxon>
        <taxon>Endopterygota</taxon>
        <taxon>Coleoptera</taxon>
        <taxon>Polyphaga</taxon>
        <taxon>Cucujiformia</taxon>
        <taxon>Chrysomeloidea</taxon>
        <taxon>Chrysomelidae</taxon>
        <taxon>Galerucinae</taxon>
        <taxon>Alticini</taxon>
        <taxon>Psylliodes</taxon>
    </lineage>
</organism>
<proteinExistence type="predicted"/>
<accession>A0A9P0GGZ9</accession>
<dbReference type="PANTHER" id="PTHR10773:SF19">
    <property type="match status" value="1"/>
</dbReference>
<protein>
    <recommendedName>
        <fullName evidence="1">DUF7869 domain-containing protein</fullName>
    </recommendedName>
</protein>
<dbReference type="EMBL" id="OV651816">
    <property type="protein sequence ID" value="CAH1109430.1"/>
    <property type="molecule type" value="Genomic_DNA"/>
</dbReference>
<dbReference type="Pfam" id="PF25273">
    <property type="entry name" value="DUF7869"/>
    <property type="match status" value="1"/>
</dbReference>
<gene>
    <name evidence="2" type="ORF">PSYICH_LOCUS10047</name>
</gene>
<dbReference type="InterPro" id="IPR057191">
    <property type="entry name" value="DUF7869"/>
</dbReference>
<sequence>MASCLMIYINSISKTITSIIIWTDNCPSQNQNIQMIMWYFYILAINPQIKQISHKFLLRGHTHMEVDSIHSVIEQESKECPNYKIMTPWHWMQLARLSGKNKDYVVFEMTTPDFKDFNKLYNIPNAPFQNCKKTEKGEKFLISKVVLKQGRQDSPGVLFFKSDFDQEFDSIDFNRRGSRKQHLNIENSLLTPLREIPNLIISKKYTYLQKLLKWVPKIFHPFYQNLAQ</sequence>
<evidence type="ECO:0000259" key="1">
    <source>
        <dbReference type="Pfam" id="PF25273"/>
    </source>
</evidence>
<name>A0A9P0GGZ9_9CUCU</name>
<dbReference type="Proteomes" id="UP001153636">
    <property type="component" value="Chromosome 4"/>
</dbReference>
<reference evidence="2" key="1">
    <citation type="submission" date="2022-01" db="EMBL/GenBank/DDBJ databases">
        <authorList>
            <person name="King R."/>
        </authorList>
    </citation>
    <scope>NUCLEOTIDE SEQUENCE</scope>
</reference>
<feature type="domain" description="DUF7869" evidence="1">
    <location>
        <begin position="3"/>
        <end position="100"/>
    </location>
</feature>